<feature type="chain" id="PRO_5013075309" evidence="5">
    <location>
        <begin position="27"/>
        <end position="323"/>
    </location>
</feature>
<dbReference type="PROSITE" id="PS51257">
    <property type="entry name" value="PROKAR_LIPOPROTEIN"/>
    <property type="match status" value="1"/>
</dbReference>
<dbReference type="EMBL" id="FLUN01000001">
    <property type="protein sequence ID" value="SBW07255.1"/>
    <property type="molecule type" value="Genomic_DNA"/>
</dbReference>
<keyword evidence="2" id="KW-0813">Transport</keyword>
<reference evidence="6" key="1">
    <citation type="submission" date="2016-04" db="EMBL/GenBank/DDBJ databases">
        <authorList>
            <person name="Evans L.H."/>
            <person name="Alamgir A."/>
            <person name="Owens N."/>
            <person name="Weber N.D."/>
            <person name="Virtaneva K."/>
            <person name="Barbian K."/>
            <person name="Babar A."/>
            <person name="Rosenke K."/>
        </authorList>
    </citation>
    <scope>NUCLEOTIDE SEQUENCE</scope>
    <source>
        <strain evidence="6">86</strain>
    </source>
</reference>
<organism evidence="6">
    <name type="scientific">uncultured Eubacteriales bacterium</name>
    <dbReference type="NCBI Taxonomy" id="172733"/>
    <lineage>
        <taxon>Bacteria</taxon>
        <taxon>Bacillati</taxon>
        <taxon>Bacillota</taxon>
        <taxon>Clostridia</taxon>
        <taxon>Eubacteriales</taxon>
        <taxon>environmental samples</taxon>
    </lineage>
</organism>
<evidence type="ECO:0000313" key="6">
    <source>
        <dbReference type="EMBL" id="SBW07255.1"/>
    </source>
</evidence>
<feature type="signal peptide" evidence="5">
    <location>
        <begin position="1"/>
        <end position="26"/>
    </location>
</feature>
<proteinExistence type="inferred from homology"/>
<dbReference type="Gene3D" id="3.40.50.1980">
    <property type="entry name" value="Nitrogenase molybdenum iron protein domain"/>
    <property type="match status" value="2"/>
</dbReference>
<dbReference type="InterPro" id="IPR050492">
    <property type="entry name" value="Bact_metal-bind_prot9"/>
</dbReference>
<gene>
    <name evidence="6" type="ORF">KL86CLO1_12278</name>
</gene>
<accession>A0A212K6W4</accession>
<feature type="region of interest" description="Disordered" evidence="4">
    <location>
        <begin position="120"/>
        <end position="145"/>
    </location>
</feature>
<dbReference type="AlphaFoldDB" id="A0A212K6W4"/>
<dbReference type="InterPro" id="IPR006127">
    <property type="entry name" value="ZnuA-like"/>
</dbReference>
<evidence type="ECO:0000256" key="2">
    <source>
        <dbReference type="ARBA" id="ARBA00022448"/>
    </source>
</evidence>
<dbReference type="PANTHER" id="PTHR42953">
    <property type="entry name" value="HIGH-AFFINITY ZINC UPTAKE SYSTEM PROTEIN ZNUA-RELATED"/>
    <property type="match status" value="1"/>
</dbReference>
<dbReference type="GO" id="GO:0030001">
    <property type="term" value="P:metal ion transport"/>
    <property type="evidence" value="ECO:0007669"/>
    <property type="project" value="InterPro"/>
</dbReference>
<keyword evidence="3 5" id="KW-0732">Signal</keyword>
<dbReference type="SUPFAM" id="SSF53807">
    <property type="entry name" value="Helical backbone' metal receptor"/>
    <property type="match status" value="1"/>
</dbReference>
<dbReference type="PANTHER" id="PTHR42953:SF3">
    <property type="entry name" value="HIGH-AFFINITY ZINC UPTAKE SYSTEM PROTEIN ZNUA"/>
    <property type="match status" value="1"/>
</dbReference>
<sequence>MKKTIPAGLLAALLLLSSCGGAPAQADDGKLHIVATTYPVYLFTTAVTEGVEGVEVSLMLNQPTSCLHDYTLTVTDMKALERAEVVVMSGAGLEDFMSDALGQTTAQVIDCSAGIDLLPYEEGGHDDHDHEEDDLGHEEADHDGHDHGEYDPHIWMDPRNAAAMVGTISAFISGLDLAHAADYQANAAAAQAALTQAWEGWRAKADMFGEGGIITFHDGFRYFAEAFDLDLLKAIEEEEGAETSAKEIKEIADLILTAQRTGAAVPAVFTEVNGSDATAKAIARETGIDIHQLTMIMSGSGSGIGAYIDAMDTNVDAILEALK</sequence>
<name>A0A212K6W4_9FIRM</name>
<evidence type="ECO:0000256" key="3">
    <source>
        <dbReference type="ARBA" id="ARBA00022729"/>
    </source>
</evidence>
<evidence type="ECO:0000256" key="1">
    <source>
        <dbReference type="ARBA" id="ARBA00011028"/>
    </source>
</evidence>
<protein>
    <submittedName>
        <fullName evidence="6">ABC transporter, substrate-binding protein</fullName>
    </submittedName>
</protein>
<evidence type="ECO:0000256" key="4">
    <source>
        <dbReference type="SAM" id="MobiDB-lite"/>
    </source>
</evidence>
<comment type="similarity">
    <text evidence="1">Belongs to the bacterial solute-binding protein 9 family.</text>
</comment>
<dbReference type="Pfam" id="PF01297">
    <property type="entry name" value="ZnuA"/>
    <property type="match status" value="1"/>
</dbReference>
<evidence type="ECO:0000256" key="5">
    <source>
        <dbReference type="SAM" id="SignalP"/>
    </source>
</evidence>
<dbReference type="GO" id="GO:0046872">
    <property type="term" value="F:metal ion binding"/>
    <property type="evidence" value="ECO:0007669"/>
    <property type="project" value="InterPro"/>
</dbReference>